<dbReference type="InterPro" id="IPR004147">
    <property type="entry name" value="ABC1_dom"/>
</dbReference>
<comment type="similarity">
    <text evidence="1">Belongs to the protein kinase superfamily. ADCK protein kinase family.</text>
</comment>
<dbReference type="InterPro" id="IPR050154">
    <property type="entry name" value="UbiB_kinase"/>
</dbReference>
<proteinExistence type="inferred from homology"/>
<feature type="domain" description="ABC1 atypical kinase-like" evidence="3">
    <location>
        <begin position="1"/>
        <end position="192"/>
    </location>
</feature>
<dbReference type="Pfam" id="PF03109">
    <property type="entry name" value="ABC1"/>
    <property type="match status" value="1"/>
</dbReference>
<accession>A0ABS7CBU5</accession>
<evidence type="ECO:0000256" key="1">
    <source>
        <dbReference type="ARBA" id="ARBA00009670"/>
    </source>
</evidence>
<gene>
    <name evidence="4" type="ORF">K0U00_30545</name>
</gene>
<name>A0ABS7CBU5_9BACL</name>
<dbReference type="PANTHER" id="PTHR10566:SF113">
    <property type="entry name" value="PROTEIN ACTIVITY OF BC1 COMPLEX KINASE 7, CHLOROPLASTIC"/>
    <property type="match status" value="1"/>
</dbReference>
<protein>
    <submittedName>
        <fullName evidence="4">Phosphotransferase</fullName>
    </submittedName>
</protein>
<dbReference type="CDD" id="cd05121">
    <property type="entry name" value="ABC1_ADCK3-like"/>
    <property type="match status" value="1"/>
</dbReference>
<sequence length="411" mass="46932">ERVAVKIQRPGIAETVKTDLEILRNLAAIMENRFDWAKKYQIQKMIEEFGKSLIDELDYKIEGKNTELIAAQFEKDVNIYIPEVYWSYSSGKVLVMEFVEGIKVSDNEQLMSKNYNNKIIAERLIQAVLHQIFIEGFFHADPHPGNLLVLPGEVVAFIDFGMVGRLTPEMKLHFSNLIIGLMRKKTDAIIKSLFDMGVITEHVDKDELRKDVNQMRDKYYGVALSEVSLGESVQDLFDLAYRHQIRIPADLILLGKTLLTMEGVVEKLDPEISIIQMAEPIGKRLLKERFNPKNIGERLWKDVSDYREILVDFPKQIKGLLNVVNNGNLKLEISVSGIDGILKKLDRISNRLSISLVLLSFSIIMLGLIIGSSISHQNSMLWNIPAIEIGFVIAGFLFMWLLYSIFRSGRF</sequence>
<evidence type="ECO:0000259" key="3">
    <source>
        <dbReference type="Pfam" id="PF03109"/>
    </source>
</evidence>
<feature type="transmembrane region" description="Helical" evidence="2">
    <location>
        <begin position="352"/>
        <end position="374"/>
    </location>
</feature>
<reference evidence="4 5" key="1">
    <citation type="submission" date="2021-07" db="EMBL/GenBank/DDBJ databases">
        <title>Paenibacillus radiodurans sp. nov., isolated from the southeastern edge of Tengger Desert.</title>
        <authorList>
            <person name="Zhang G."/>
        </authorList>
    </citation>
    <scope>NUCLEOTIDE SEQUENCE [LARGE SCALE GENOMIC DNA]</scope>
    <source>
        <strain evidence="4 5">CCM 7311</strain>
    </source>
</reference>
<dbReference type="EMBL" id="JAHZIK010001178">
    <property type="protein sequence ID" value="MBW7458388.1"/>
    <property type="molecule type" value="Genomic_DNA"/>
</dbReference>
<keyword evidence="2" id="KW-0812">Transmembrane</keyword>
<dbReference type="SUPFAM" id="SSF56112">
    <property type="entry name" value="Protein kinase-like (PK-like)"/>
    <property type="match status" value="1"/>
</dbReference>
<evidence type="ECO:0000256" key="2">
    <source>
        <dbReference type="SAM" id="Phobius"/>
    </source>
</evidence>
<dbReference type="PANTHER" id="PTHR10566">
    <property type="entry name" value="CHAPERONE-ACTIVITY OF BC1 COMPLEX CABC1 -RELATED"/>
    <property type="match status" value="1"/>
</dbReference>
<keyword evidence="2" id="KW-1133">Transmembrane helix</keyword>
<evidence type="ECO:0000313" key="4">
    <source>
        <dbReference type="EMBL" id="MBW7458388.1"/>
    </source>
</evidence>
<feature type="transmembrane region" description="Helical" evidence="2">
    <location>
        <begin position="380"/>
        <end position="403"/>
    </location>
</feature>
<comment type="caution">
    <text evidence="4">The sequence shown here is derived from an EMBL/GenBank/DDBJ whole genome shotgun (WGS) entry which is preliminary data.</text>
</comment>
<keyword evidence="2" id="KW-0472">Membrane</keyword>
<organism evidence="4 5">
    <name type="scientific">Paenibacillus sepulcri</name>
    <dbReference type="NCBI Taxonomy" id="359917"/>
    <lineage>
        <taxon>Bacteria</taxon>
        <taxon>Bacillati</taxon>
        <taxon>Bacillota</taxon>
        <taxon>Bacilli</taxon>
        <taxon>Bacillales</taxon>
        <taxon>Paenibacillaceae</taxon>
        <taxon>Paenibacillus</taxon>
    </lineage>
</organism>
<dbReference type="InterPro" id="IPR011009">
    <property type="entry name" value="Kinase-like_dom_sf"/>
</dbReference>
<evidence type="ECO:0000313" key="5">
    <source>
        <dbReference type="Proteomes" id="UP001519887"/>
    </source>
</evidence>
<feature type="non-terminal residue" evidence="4">
    <location>
        <position position="1"/>
    </location>
</feature>
<keyword evidence="5" id="KW-1185">Reference proteome</keyword>
<dbReference type="Proteomes" id="UP001519887">
    <property type="component" value="Unassembled WGS sequence"/>
</dbReference>